<evidence type="ECO:0000313" key="2">
    <source>
        <dbReference type="EMBL" id="MEA5426111.1"/>
    </source>
</evidence>
<feature type="transmembrane region" description="Helical" evidence="1">
    <location>
        <begin position="21"/>
        <end position="38"/>
    </location>
</feature>
<dbReference type="EMBL" id="JAYGIM010000004">
    <property type="protein sequence ID" value="MEA5426111.1"/>
    <property type="molecule type" value="Genomic_DNA"/>
</dbReference>
<feature type="transmembrane region" description="Helical" evidence="1">
    <location>
        <begin position="44"/>
        <end position="61"/>
    </location>
</feature>
<keyword evidence="3" id="KW-1185">Reference proteome</keyword>
<proteinExistence type="predicted"/>
<name>A0ABU5SFS5_9BACT</name>
<evidence type="ECO:0008006" key="4">
    <source>
        <dbReference type="Google" id="ProtNLM"/>
    </source>
</evidence>
<gene>
    <name evidence="2" type="ORF">VB798_05965</name>
</gene>
<dbReference type="RefSeq" id="WP_323256978.1">
    <property type="nucleotide sequence ID" value="NZ_JAYGIM010000004.1"/>
</dbReference>
<evidence type="ECO:0000313" key="3">
    <source>
        <dbReference type="Proteomes" id="UP001302222"/>
    </source>
</evidence>
<reference evidence="2 3" key="1">
    <citation type="submission" date="2023-12" db="EMBL/GenBank/DDBJ databases">
        <title>Novel species of the genus Arcicella isolated from rivers.</title>
        <authorList>
            <person name="Lu H."/>
        </authorList>
    </citation>
    <scope>NUCLEOTIDE SEQUENCE [LARGE SCALE GENOMIC DNA]</scope>
    <source>
        <strain evidence="2 3">DC25W</strain>
    </source>
</reference>
<accession>A0ABU5SFS5</accession>
<evidence type="ECO:0000256" key="1">
    <source>
        <dbReference type="SAM" id="Phobius"/>
    </source>
</evidence>
<keyword evidence="1" id="KW-0812">Transmembrane</keyword>
<comment type="caution">
    <text evidence="2">The sequence shown here is derived from an EMBL/GenBank/DDBJ whole genome shotgun (WGS) entry which is preliminary data.</text>
</comment>
<dbReference type="Proteomes" id="UP001302222">
    <property type="component" value="Unassembled WGS sequence"/>
</dbReference>
<keyword evidence="1" id="KW-1133">Transmembrane helix</keyword>
<sequence length="155" mass="17959">MSDNNNIPHISIINTRPSDQHLLLLGGLGTFLYVIYFLIRTEYISSAICLFTSIFLIYQYLEKIKVKAKLIISQDGIQVVGQPFVSWAFVHGLQIRPEVKGNNYSETLVFTNNGRIQEIPIQQLDITAWQLEQLLEMYQERFRKESLIEDNEPLP</sequence>
<keyword evidence="1" id="KW-0472">Membrane</keyword>
<organism evidence="2 3">
    <name type="scientific">Arcicella lustrica</name>
    <dbReference type="NCBI Taxonomy" id="2984196"/>
    <lineage>
        <taxon>Bacteria</taxon>
        <taxon>Pseudomonadati</taxon>
        <taxon>Bacteroidota</taxon>
        <taxon>Cytophagia</taxon>
        <taxon>Cytophagales</taxon>
        <taxon>Flectobacillaceae</taxon>
        <taxon>Arcicella</taxon>
    </lineage>
</organism>
<protein>
    <recommendedName>
        <fullName evidence="4">PH domain-containing protein</fullName>
    </recommendedName>
</protein>